<reference evidence="10" key="1">
    <citation type="submission" date="2021-01" db="EMBL/GenBank/DDBJ databases">
        <authorList>
            <consortium name="Genoscope - CEA"/>
            <person name="William W."/>
        </authorList>
    </citation>
    <scope>NUCLEOTIDE SEQUENCE</scope>
</reference>
<feature type="domain" description="Palmitoyltransferase DHHC" evidence="9">
    <location>
        <begin position="324"/>
        <end position="443"/>
    </location>
</feature>
<dbReference type="Proteomes" id="UP000683925">
    <property type="component" value="Unassembled WGS sequence"/>
</dbReference>
<comment type="similarity">
    <text evidence="8">Belongs to the DHHC palmitoyltransferase family.</text>
</comment>
<feature type="repeat" description="ANK" evidence="7">
    <location>
        <begin position="181"/>
        <end position="213"/>
    </location>
</feature>
<comment type="subcellular location">
    <subcellularLocation>
        <location evidence="1">Membrane</location>
        <topology evidence="1">Multi-pass membrane protein</topology>
    </subcellularLocation>
</comment>
<dbReference type="AlphaFoldDB" id="A0A8S1VY75"/>
<dbReference type="OMA" id="NINAHHG"/>
<dbReference type="PROSITE" id="PS50088">
    <property type="entry name" value="ANK_REPEAT"/>
    <property type="match status" value="4"/>
</dbReference>
<dbReference type="EMBL" id="CAJJDP010000071">
    <property type="protein sequence ID" value="CAD8179156.1"/>
    <property type="molecule type" value="Genomic_DNA"/>
</dbReference>
<sequence>MIDDSQQIMKEMIQSNSIEQLMEFMSKNKPSILNLDCGKKQTILHIAVQKNDYPFLKFLEQYSQDNYKENEIRKLVNTYNIEIFTALHIASYNGNVQAVRILINMGADIALKSGSGLLPIHAAAQGDQPYMVWYWIQQGISINAKDDAGNTCLHWAAYQNCELTVSYLISFGCNMDQKNNEEQTALHIGASYGQSKVVKKLLIKGAQRNIEDVDGQLPINLTESIQIKKMLEDKIDLALLYNLKQPYHPIQRNRKSVFVYYFVILTSQGCIGYILWELQGILLEIFFGFLTILLMASVLAQCCNPGFISLQITVEEAMNQQIDPINICPDCWVIKPLRSKHCEFCKKCVVVYDHHCPWINNCVGAKNLIYFYSYLFTLILIQIYSAGIIVYYFFKSDSLSLYNYLLMLYPILNILIFITPILLLCIYQTKNLYYGITTYERITGSKINLKSSLLDPQENIQDSQSEESRIEPSIQNCFNQCFRNQNKFKKYTKQS</sequence>
<keyword evidence="6 8" id="KW-0472">Membrane</keyword>
<evidence type="ECO:0000256" key="1">
    <source>
        <dbReference type="ARBA" id="ARBA00004141"/>
    </source>
</evidence>
<dbReference type="PANTHER" id="PTHR24161">
    <property type="entry name" value="ANK_REP_REGION DOMAIN-CONTAINING PROTEIN-RELATED"/>
    <property type="match status" value="1"/>
</dbReference>
<dbReference type="GO" id="GO:0016020">
    <property type="term" value="C:membrane"/>
    <property type="evidence" value="ECO:0007669"/>
    <property type="project" value="UniProtKB-SubCell"/>
</dbReference>
<gene>
    <name evidence="10" type="ORF">POCTA_138.1.T0720150</name>
</gene>
<keyword evidence="11" id="KW-1185">Reference proteome</keyword>
<evidence type="ECO:0000313" key="11">
    <source>
        <dbReference type="Proteomes" id="UP000683925"/>
    </source>
</evidence>
<evidence type="ECO:0000256" key="5">
    <source>
        <dbReference type="ARBA" id="ARBA00023043"/>
    </source>
</evidence>
<feature type="repeat" description="ANK" evidence="7">
    <location>
        <begin position="82"/>
        <end position="114"/>
    </location>
</feature>
<keyword evidence="4 8" id="KW-1133">Transmembrane helix</keyword>
<evidence type="ECO:0000256" key="7">
    <source>
        <dbReference type="PROSITE-ProRule" id="PRU00023"/>
    </source>
</evidence>
<keyword evidence="8" id="KW-0808">Transferase</keyword>
<protein>
    <recommendedName>
        <fullName evidence="8">Palmitoyltransferase</fullName>
        <ecNumber evidence="8">2.3.1.225</ecNumber>
    </recommendedName>
</protein>
<keyword evidence="2 8" id="KW-0812">Transmembrane</keyword>
<dbReference type="Pfam" id="PF01529">
    <property type="entry name" value="DHHC"/>
    <property type="match status" value="1"/>
</dbReference>
<dbReference type="Pfam" id="PF12796">
    <property type="entry name" value="Ank_2"/>
    <property type="match status" value="2"/>
</dbReference>
<feature type="repeat" description="ANK" evidence="7">
    <location>
        <begin position="148"/>
        <end position="180"/>
    </location>
</feature>
<dbReference type="PANTHER" id="PTHR24161:SF85">
    <property type="entry name" value="PALMITOYLTRANSFERASE HIP14"/>
    <property type="match status" value="1"/>
</dbReference>
<organism evidence="10 11">
    <name type="scientific">Paramecium octaurelia</name>
    <dbReference type="NCBI Taxonomy" id="43137"/>
    <lineage>
        <taxon>Eukaryota</taxon>
        <taxon>Sar</taxon>
        <taxon>Alveolata</taxon>
        <taxon>Ciliophora</taxon>
        <taxon>Intramacronucleata</taxon>
        <taxon>Oligohymenophorea</taxon>
        <taxon>Peniculida</taxon>
        <taxon>Parameciidae</taxon>
        <taxon>Paramecium</taxon>
    </lineage>
</organism>
<name>A0A8S1VY75_PAROT</name>
<accession>A0A8S1VY75</accession>
<keyword evidence="8" id="KW-0012">Acyltransferase</keyword>
<evidence type="ECO:0000256" key="4">
    <source>
        <dbReference type="ARBA" id="ARBA00022989"/>
    </source>
</evidence>
<evidence type="ECO:0000256" key="8">
    <source>
        <dbReference type="RuleBase" id="RU079119"/>
    </source>
</evidence>
<feature type="repeat" description="ANK" evidence="7">
    <location>
        <begin position="115"/>
        <end position="147"/>
    </location>
</feature>
<dbReference type="InterPro" id="IPR002110">
    <property type="entry name" value="Ankyrin_rpt"/>
</dbReference>
<feature type="transmembrane region" description="Helical" evidence="8">
    <location>
        <begin position="406"/>
        <end position="427"/>
    </location>
</feature>
<comment type="domain">
    <text evidence="8">The DHHC domain is required for palmitoyltransferase activity.</text>
</comment>
<evidence type="ECO:0000313" key="10">
    <source>
        <dbReference type="EMBL" id="CAD8179156.1"/>
    </source>
</evidence>
<proteinExistence type="inferred from homology"/>
<evidence type="ECO:0000256" key="3">
    <source>
        <dbReference type="ARBA" id="ARBA00022737"/>
    </source>
</evidence>
<dbReference type="OrthoDB" id="9909019at2759"/>
<evidence type="ECO:0000256" key="2">
    <source>
        <dbReference type="ARBA" id="ARBA00022692"/>
    </source>
</evidence>
<comment type="caution">
    <text evidence="10">The sequence shown here is derived from an EMBL/GenBank/DDBJ whole genome shotgun (WGS) entry which is preliminary data.</text>
</comment>
<feature type="transmembrane region" description="Helical" evidence="8">
    <location>
        <begin position="369"/>
        <end position="394"/>
    </location>
</feature>
<comment type="catalytic activity">
    <reaction evidence="8">
        <text>L-cysteinyl-[protein] + hexadecanoyl-CoA = S-hexadecanoyl-L-cysteinyl-[protein] + CoA</text>
        <dbReference type="Rhea" id="RHEA:36683"/>
        <dbReference type="Rhea" id="RHEA-COMP:10131"/>
        <dbReference type="Rhea" id="RHEA-COMP:11032"/>
        <dbReference type="ChEBI" id="CHEBI:29950"/>
        <dbReference type="ChEBI" id="CHEBI:57287"/>
        <dbReference type="ChEBI" id="CHEBI:57379"/>
        <dbReference type="ChEBI" id="CHEBI:74151"/>
        <dbReference type="EC" id="2.3.1.225"/>
    </reaction>
</comment>
<keyword evidence="5 7" id="KW-0040">ANK repeat</keyword>
<dbReference type="GO" id="GO:0019706">
    <property type="term" value="F:protein-cysteine S-palmitoyltransferase activity"/>
    <property type="evidence" value="ECO:0007669"/>
    <property type="project" value="UniProtKB-EC"/>
</dbReference>
<evidence type="ECO:0000259" key="9">
    <source>
        <dbReference type="Pfam" id="PF01529"/>
    </source>
</evidence>
<dbReference type="PROSITE" id="PS50216">
    <property type="entry name" value="DHHC"/>
    <property type="match status" value="1"/>
</dbReference>
<feature type="transmembrane region" description="Helical" evidence="8">
    <location>
        <begin position="257"/>
        <end position="275"/>
    </location>
</feature>
<evidence type="ECO:0000256" key="6">
    <source>
        <dbReference type="ARBA" id="ARBA00023136"/>
    </source>
</evidence>
<keyword evidence="3" id="KW-0677">Repeat</keyword>
<feature type="transmembrane region" description="Helical" evidence="8">
    <location>
        <begin position="281"/>
        <end position="300"/>
    </location>
</feature>
<dbReference type="PROSITE" id="PS50297">
    <property type="entry name" value="ANK_REP_REGION"/>
    <property type="match status" value="2"/>
</dbReference>
<dbReference type="SMART" id="SM00248">
    <property type="entry name" value="ANK"/>
    <property type="match status" value="5"/>
</dbReference>
<dbReference type="EC" id="2.3.1.225" evidence="8"/>
<dbReference type="InterPro" id="IPR001594">
    <property type="entry name" value="Palmitoyltrfase_DHHC"/>
</dbReference>